<dbReference type="InterPro" id="IPR050222">
    <property type="entry name" value="MATE_MdtK"/>
</dbReference>
<evidence type="ECO:0000256" key="12">
    <source>
        <dbReference type="ARBA" id="ARBA00031636"/>
    </source>
</evidence>
<dbReference type="PIRSF" id="PIRSF006603">
    <property type="entry name" value="DinF"/>
    <property type="match status" value="1"/>
</dbReference>
<evidence type="ECO:0000256" key="8">
    <source>
        <dbReference type="ARBA" id="ARBA00022692"/>
    </source>
</evidence>
<dbReference type="Proteomes" id="UP000520814">
    <property type="component" value="Unassembled WGS sequence"/>
</dbReference>
<evidence type="ECO:0000256" key="4">
    <source>
        <dbReference type="ARBA" id="ARBA00020268"/>
    </source>
</evidence>
<evidence type="ECO:0000256" key="2">
    <source>
        <dbReference type="ARBA" id="ARBA00004651"/>
    </source>
</evidence>
<dbReference type="GO" id="GO:0005886">
    <property type="term" value="C:plasma membrane"/>
    <property type="evidence" value="ECO:0007669"/>
    <property type="project" value="UniProtKB-SubCell"/>
</dbReference>
<evidence type="ECO:0000256" key="9">
    <source>
        <dbReference type="ARBA" id="ARBA00022989"/>
    </source>
</evidence>
<keyword evidence="6" id="KW-0050">Antiport</keyword>
<keyword evidence="8 13" id="KW-0812">Transmembrane</keyword>
<reference evidence="14 15" key="1">
    <citation type="submission" date="2020-08" db="EMBL/GenBank/DDBJ databases">
        <title>Genomic Encyclopedia of Type Strains, Phase IV (KMG-IV): sequencing the most valuable type-strain genomes for metagenomic binning, comparative biology and taxonomic classification.</title>
        <authorList>
            <person name="Goeker M."/>
        </authorList>
    </citation>
    <scope>NUCLEOTIDE SEQUENCE [LARGE SCALE GENOMIC DNA]</scope>
    <source>
        <strain evidence="14 15">DSM 23562</strain>
    </source>
</reference>
<feature type="transmembrane region" description="Helical" evidence="13">
    <location>
        <begin position="51"/>
        <end position="72"/>
    </location>
</feature>
<dbReference type="EMBL" id="JACHGW010000001">
    <property type="protein sequence ID" value="MBB6048713.1"/>
    <property type="molecule type" value="Genomic_DNA"/>
</dbReference>
<keyword evidence="11 13" id="KW-0472">Membrane</keyword>
<dbReference type="AlphaFoldDB" id="A0A7W9SMK4"/>
<dbReference type="InterPro" id="IPR048279">
    <property type="entry name" value="MdtK-like"/>
</dbReference>
<feature type="transmembrane region" description="Helical" evidence="13">
    <location>
        <begin position="178"/>
        <end position="196"/>
    </location>
</feature>
<dbReference type="NCBIfam" id="TIGR00797">
    <property type="entry name" value="matE"/>
    <property type="match status" value="1"/>
</dbReference>
<keyword evidence="15" id="KW-1185">Reference proteome</keyword>
<sequence length="465" mass="48991">MTKDTRQGLILEGPLAKGVFLVAMPSVAMMLVQTFNGFLDRFFVSKLGPEAIAAVTICTSWMWLILAAAMAVSTGTTALVGRFIGAGKTGDSEHAARSLHDAASATRQSIVLSLLISVVVGGILIAFRHPLMVLQGLDAHALPLAEPYLLVLALGQPVQFLVMILGGVFRGLGDTTRPFYVTLGSVAVHAVGNAILIPRIGIVGGALALIASQVLALALTVYFLRRSPVAAGLGGPWRLDTTWAWRILKIGLLAALQQLIRVGSMLVFQGMLARSAAGSAAVAALGVGLLFESIAFMPGFGYSIASSAFVGQNLGAGNVKRANAGAWAATWQAIAVMSVMGVVCYVFAQPFAQIFLQHGTDSAQNDRADETLRLAVAYLKIAALSEPFLALGMGLVGALQGAGETLSPTLLTAVAMIVVRLPLAWYLLNHFGLNGAWWAMSLSTMLQGVLVVIVFRQGRWRTVRV</sequence>
<evidence type="ECO:0000256" key="11">
    <source>
        <dbReference type="ARBA" id="ARBA00023136"/>
    </source>
</evidence>
<feature type="transmembrane region" description="Helical" evidence="13">
    <location>
        <begin position="243"/>
        <end position="268"/>
    </location>
</feature>
<gene>
    <name evidence="14" type="ORF">HNQ39_000475</name>
</gene>
<feature type="transmembrane region" description="Helical" evidence="13">
    <location>
        <begin position="435"/>
        <end position="455"/>
    </location>
</feature>
<protein>
    <recommendedName>
        <fullName evidence="4">Probable multidrug resistance protein NorM</fullName>
    </recommendedName>
    <alternativeName>
        <fullName evidence="12">Multidrug-efflux transporter</fullName>
    </alternativeName>
</protein>
<feature type="transmembrane region" description="Helical" evidence="13">
    <location>
        <begin position="109"/>
        <end position="127"/>
    </location>
</feature>
<evidence type="ECO:0000256" key="1">
    <source>
        <dbReference type="ARBA" id="ARBA00003408"/>
    </source>
</evidence>
<comment type="caution">
    <text evidence="14">The sequence shown here is derived from an EMBL/GenBank/DDBJ whole genome shotgun (WGS) entry which is preliminary data.</text>
</comment>
<dbReference type="Pfam" id="PF01554">
    <property type="entry name" value="MatE"/>
    <property type="match status" value="2"/>
</dbReference>
<evidence type="ECO:0000256" key="13">
    <source>
        <dbReference type="SAM" id="Phobius"/>
    </source>
</evidence>
<feature type="transmembrane region" description="Helical" evidence="13">
    <location>
        <begin position="20"/>
        <end position="39"/>
    </location>
</feature>
<comment type="similarity">
    <text evidence="3">Belongs to the multi antimicrobial extrusion (MATE) (TC 2.A.66.1) family.</text>
</comment>
<comment type="subcellular location">
    <subcellularLocation>
        <location evidence="2">Cell membrane</location>
        <topology evidence="2">Multi-pass membrane protein</topology>
    </subcellularLocation>
</comment>
<keyword evidence="7" id="KW-1003">Cell membrane</keyword>
<feature type="transmembrane region" description="Helical" evidence="13">
    <location>
        <begin position="324"/>
        <end position="348"/>
    </location>
</feature>
<evidence type="ECO:0000256" key="10">
    <source>
        <dbReference type="ARBA" id="ARBA00023065"/>
    </source>
</evidence>
<dbReference type="GO" id="GO:0006811">
    <property type="term" value="P:monoatomic ion transport"/>
    <property type="evidence" value="ECO:0007669"/>
    <property type="project" value="UniProtKB-KW"/>
</dbReference>
<proteinExistence type="inferred from homology"/>
<feature type="transmembrane region" description="Helical" evidence="13">
    <location>
        <begin position="203"/>
        <end position="223"/>
    </location>
</feature>
<dbReference type="InterPro" id="IPR002528">
    <property type="entry name" value="MATE_fam"/>
</dbReference>
<evidence type="ECO:0000256" key="3">
    <source>
        <dbReference type="ARBA" id="ARBA00010199"/>
    </source>
</evidence>
<dbReference type="PANTHER" id="PTHR43298">
    <property type="entry name" value="MULTIDRUG RESISTANCE PROTEIN NORM-RELATED"/>
    <property type="match status" value="1"/>
</dbReference>
<evidence type="ECO:0000256" key="6">
    <source>
        <dbReference type="ARBA" id="ARBA00022449"/>
    </source>
</evidence>
<feature type="transmembrane region" description="Helical" evidence="13">
    <location>
        <begin position="280"/>
        <end position="304"/>
    </location>
</feature>
<evidence type="ECO:0000313" key="15">
    <source>
        <dbReference type="Proteomes" id="UP000520814"/>
    </source>
</evidence>
<feature type="transmembrane region" description="Helical" evidence="13">
    <location>
        <begin position="410"/>
        <end position="429"/>
    </location>
</feature>
<dbReference type="RefSeq" id="WP_184192348.1">
    <property type="nucleotide sequence ID" value="NZ_JACHGW010000001.1"/>
</dbReference>
<evidence type="ECO:0000313" key="14">
    <source>
        <dbReference type="EMBL" id="MBB6048713.1"/>
    </source>
</evidence>
<evidence type="ECO:0000256" key="5">
    <source>
        <dbReference type="ARBA" id="ARBA00022448"/>
    </source>
</evidence>
<dbReference type="PANTHER" id="PTHR43298:SF2">
    <property type="entry name" value="FMN_FAD EXPORTER YEEO-RELATED"/>
    <property type="match status" value="1"/>
</dbReference>
<organism evidence="14 15">
    <name type="scientific">Armatimonas rosea</name>
    <dbReference type="NCBI Taxonomy" id="685828"/>
    <lineage>
        <taxon>Bacteria</taxon>
        <taxon>Bacillati</taxon>
        <taxon>Armatimonadota</taxon>
        <taxon>Armatimonadia</taxon>
        <taxon>Armatimonadales</taxon>
        <taxon>Armatimonadaceae</taxon>
        <taxon>Armatimonas</taxon>
    </lineage>
</organism>
<dbReference type="GO" id="GO:0042910">
    <property type="term" value="F:xenobiotic transmembrane transporter activity"/>
    <property type="evidence" value="ECO:0007669"/>
    <property type="project" value="InterPro"/>
</dbReference>
<accession>A0A7W9SMK4</accession>
<name>A0A7W9SMK4_ARMRO</name>
<feature type="transmembrane region" description="Helical" evidence="13">
    <location>
        <begin position="148"/>
        <end position="172"/>
    </location>
</feature>
<dbReference type="GO" id="GO:0015297">
    <property type="term" value="F:antiporter activity"/>
    <property type="evidence" value="ECO:0007669"/>
    <property type="project" value="UniProtKB-KW"/>
</dbReference>
<keyword evidence="5" id="KW-0813">Transport</keyword>
<dbReference type="CDD" id="cd13137">
    <property type="entry name" value="MATE_NorM_like"/>
    <property type="match status" value="1"/>
</dbReference>
<comment type="function">
    <text evidence="1">Multidrug efflux pump.</text>
</comment>
<keyword evidence="10" id="KW-0406">Ion transport</keyword>
<keyword evidence="9 13" id="KW-1133">Transmembrane helix</keyword>
<evidence type="ECO:0000256" key="7">
    <source>
        <dbReference type="ARBA" id="ARBA00022475"/>
    </source>
</evidence>